<accession>A0A2G5T6D4</accession>
<feature type="compositionally biased region" description="Acidic residues" evidence="1">
    <location>
        <begin position="1056"/>
        <end position="1072"/>
    </location>
</feature>
<dbReference type="PROSITE" id="PS00028">
    <property type="entry name" value="ZINC_FINGER_C2H2_1"/>
    <property type="match status" value="1"/>
</dbReference>
<feature type="domain" description="C2H2-type" evidence="2">
    <location>
        <begin position="875"/>
        <end position="899"/>
    </location>
</feature>
<feature type="compositionally biased region" description="Low complexity" evidence="1">
    <location>
        <begin position="1035"/>
        <end position="1047"/>
    </location>
</feature>
<feature type="region of interest" description="Disordered" evidence="1">
    <location>
        <begin position="1019"/>
        <end position="1072"/>
    </location>
</feature>
<evidence type="ECO:0000259" key="2">
    <source>
        <dbReference type="PROSITE" id="PS00028"/>
    </source>
</evidence>
<evidence type="ECO:0000313" key="4">
    <source>
        <dbReference type="Proteomes" id="UP000230233"/>
    </source>
</evidence>
<keyword evidence="4" id="KW-1185">Reference proteome</keyword>
<dbReference type="STRING" id="1611254.A0A2G5T6D4"/>
<name>A0A2G5T6D4_9PELO</name>
<feature type="compositionally biased region" description="Basic and acidic residues" evidence="1">
    <location>
        <begin position="1191"/>
        <end position="1203"/>
    </location>
</feature>
<evidence type="ECO:0000256" key="1">
    <source>
        <dbReference type="SAM" id="MobiDB-lite"/>
    </source>
</evidence>
<dbReference type="EMBL" id="PDUG01000005">
    <property type="protein sequence ID" value="PIC22778.1"/>
    <property type="molecule type" value="Genomic_DNA"/>
</dbReference>
<dbReference type="Proteomes" id="UP000230233">
    <property type="component" value="Chromosome V"/>
</dbReference>
<sequence>MFRSRGKVAFVRPFFSAKLTLFRLGNRHLDKTTDEEDSLSLLLCRGAGLCDLDFSNQAVLNQWNDVTICDHHLDELLIKWGNHHGGFRGKHMYRRRTSHGRQYACSMPSTVGEDHHQYRPIHGLHRLTIAESKAILNDQNILVHPGIPICSIHKTFVQGLVAAQSTPPPKKLKIDYSECDDTIESAFDRPYVPPGTKAESTKRTFLNFANAAGVPRTCSIIPWDQMKITTKERKASAARRLIDTMLILMVPDQTEDFQKLVEKRFIQMDSWTTGSSEKLDIIMSQIAAQYFVAEDRNTRILILSLIANSVPFASVEKYIPGLTPIVLIGLPYGTRKVKMEDGDKIEIPNSIRQQSATEIIEMYTKILEENDQNDLKLGVSTMNKILTVCAATKRESTQCVDYFIAMGMESFDRLHSILDGWKDLGLLEFDTVKQMKTELYQAAQYLRTDYRLHVKQTSRVADHCAVYALSDPYNSALAESCSIGPDAHTHNVKCDRCERTKAILDIIEEHARVFVDEKEKDAAHPDADDADKLFFSKHKEELELIEKYKKNIFEMKKHLLRAAVTNDERNTIVGDLLSGEALITLDFAQKYLPKWHREKQSDYFGKKGISYHISHVTARMEKDTFEQHSFVHVYDGSVTQDSRLVVVTIAHFLKELKNVGINKVFLRSDNAGAYHSALTIGSLYWLEEETGMTIGSYTFSESQNGKSSSDRDANRVKRRVMEYVNKGNDVITSDQFFEALKHNPPNGVSIHHGSVTNTAEGSTEWKGISNLNYFKVEKTGIRAHRYNKIGDGVFVEKSSLKPVMGTYEFEEAGFLPTTAEDEENEIINLVNGNPTPFWYQSRCSKTSTCVSEADVISPTIEEHVPDSTIGDLYACPHPGCSSTFLKFYNLEKHLLRGKHNLSPEKMSLRDHALNLFVKNLEDASNTERCPIVANAIKEMKESTLDTYLKMGWALPEKRTRKPFGQNVVSFLVKCYNQGERNKRPLNPVKVAEMMRTELNDDGSKRFAADEYKDPRQIASFFSREADKRRKEKSDSSPSSSTKAPQSTLRRKRQDPEETDEAMEDFEESEDEHPDAGWIRFLRMEEFWSSSDEFLDAVLTNKNDIFTNNECEEKNIPHFAAPIPVTSMDRRQTPSMTPEERTRIMEEQMHQKLAQIQQIREREARGHQEQLAPEPGPNNASMNHRTATSVTPEERARIMEEQMHQKLAQRQQILDRQRREREDRERQERLDREAREAEAREAREDS</sequence>
<feature type="compositionally biased region" description="Basic and acidic residues" evidence="1">
    <location>
        <begin position="1023"/>
        <end position="1034"/>
    </location>
</feature>
<reference evidence="4" key="1">
    <citation type="submission" date="2017-10" db="EMBL/GenBank/DDBJ databases">
        <title>Rapid genome shrinkage in a self-fertile nematode reveals novel sperm competition proteins.</title>
        <authorList>
            <person name="Yin D."/>
            <person name="Schwarz E.M."/>
            <person name="Thomas C.G."/>
            <person name="Felde R.L."/>
            <person name="Korf I.F."/>
            <person name="Cutter A.D."/>
            <person name="Schartner C.M."/>
            <person name="Ralston E.J."/>
            <person name="Meyer B.J."/>
            <person name="Haag E.S."/>
        </authorList>
    </citation>
    <scope>NUCLEOTIDE SEQUENCE [LARGE SCALE GENOMIC DNA]</scope>
    <source>
        <strain evidence="4">JU1422</strain>
    </source>
</reference>
<gene>
    <name evidence="3" type="primary">Cnig_chr_V.g16716</name>
    <name evidence="3" type="ORF">B9Z55_016716</name>
</gene>
<feature type="region of interest" description="Disordered" evidence="1">
    <location>
        <begin position="1159"/>
        <end position="1245"/>
    </location>
</feature>
<dbReference type="InterPro" id="IPR013087">
    <property type="entry name" value="Znf_C2H2_type"/>
</dbReference>
<evidence type="ECO:0000313" key="3">
    <source>
        <dbReference type="EMBL" id="PIC22778.1"/>
    </source>
</evidence>
<dbReference type="AlphaFoldDB" id="A0A2G5T6D4"/>
<proteinExistence type="predicted"/>
<organism evidence="3 4">
    <name type="scientific">Caenorhabditis nigoni</name>
    <dbReference type="NCBI Taxonomy" id="1611254"/>
    <lineage>
        <taxon>Eukaryota</taxon>
        <taxon>Metazoa</taxon>
        <taxon>Ecdysozoa</taxon>
        <taxon>Nematoda</taxon>
        <taxon>Chromadorea</taxon>
        <taxon>Rhabditida</taxon>
        <taxon>Rhabditina</taxon>
        <taxon>Rhabditomorpha</taxon>
        <taxon>Rhabditoidea</taxon>
        <taxon>Rhabditidae</taxon>
        <taxon>Peloderinae</taxon>
        <taxon>Caenorhabditis</taxon>
    </lineage>
</organism>
<dbReference type="OrthoDB" id="5988132at2759"/>
<dbReference type="PANTHER" id="PTHR33845:SF1">
    <property type="entry name" value="C2H2-TYPE DOMAIN-CONTAINING PROTEIN"/>
    <property type="match status" value="1"/>
</dbReference>
<protein>
    <recommendedName>
        <fullName evidence="2">C2H2-type domain-containing protein</fullName>
    </recommendedName>
</protein>
<dbReference type="PANTHER" id="PTHR33845">
    <property type="entry name" value="C2H2-TYPE DOMAIN-CONTAINING PROTEIN"/>
    <property type="match status" value="1"/>
</dbReference>
<comment type="caution">
    <text evidence="3">The sequence shown here is derived from an EMBL/GenBank/DDBJ whole genome shotgun (WGS) entry which is preliminary data.</text>
</comment>
<feature type="compositionally biased region" description="Basic and acidic residues" evidence="1">
    <location>
        <begin position="1212"/>
        <end position="1245"/>
    </location>
</feature>
<feature type="compositionally biased region" description="Polar residues" evidence="1">
    <location>
        <begin position="1177"/>
        <end position="1190"/>
    </location>
</feature>